<dbReference type="Gene3D" id="2.40.128.140">
    <property type="entry name" value="Outer membrane protein"/>
    <property type="match status" value="1"/>
</dbReference>
<dbReference type="Proteomes" id="UP000479043">
    <property type="component" value="Unassembled WGS sequence"/>
</dbReference>
<reference evidence="2 3" key="1">
    <citation type="submission" date="2020-01" db="EMBL/GenBank/DDBJ databases">
        <authorList>
            <person name="Chen S."/>
        </authorList>
    </citation>
    <scope>NUCLEOTIDE SEQUENCE [LARGE SCALE GENOMIC DNA]</scope>
    <source>
        <strain evidence="2 3">GS-10</strain>
    </source>
</reference>
<evidence type="ECO:0000313" key="2">
    <source>
        <dbReference type="EMBL" id="MYM54996.1"/>
    </source>
</evidence>
<evidence type="ECO:0000256" key="1">
    <source>
        <dbReference type="SAM" id="SignalP"/>
    </source>
</evidence>
<dbReference type="RefSeq" id="WP_160972712.1">
    <property type="nucleotide sequence ID" value="NZ_WWEN01000003.1"/>
</dbReference>
<feature type="signal peptide" evidence="1">
    <location>
        <begin position="1"/>
        <end position="21"/>
    </location>
</feature>
<dbReference type="InterPro" id="IPR037107">
    <property type="entry name" value="Put_OMP_sf"/>
</dbReference>
<dbReference type="InterPro" id="IPR018707">
    <property type="entry name" value="LpxR"/>
</dbReference>
<feature type="chain" id="PRO_5026759881" evidence="1">
    <location>
        <begin position="22"/>
        <end position="303"/>
    </location>
</feature>
<organism evidence="2 3">
    <name type="scientific">Thalassovita mangrovi</name>
    <dbReference type="NCBI Taxonomy" id="2692236"/>
    <lineage>
        <taxon>Bacteria</taxon>
        <taxon>Pseudomonadati</taxon>
        <taxon>Pseudomonadota</taxon>
        <taxon>Alphaproteobacteria</taxon>
        <taxon>Rhodobacterales</taxon>
        <taxon>Roseobacteraceae</taxon>
        <taxon>Thalassovita</taxon>
    </lineage>
</organism>
<comment type="caution">
    <text evidence="2">The sequence shown here is derived from an EMBL/GenBank/DDBJ whole genome shotgun (WGS) entry which is preliminary data.</text>
</comment>
<gene>
    <name evidence="2" type="ORF">GR167_06750</name>
</gene>
<keyword evidence="1" id="KW-0732">Signal</keyword>
<dbReference type="Pfam" id="PF09982">
    <property type="entry name" value="LpxR"/>
    <property type="match status" value="1"/>
</dbReference>
<protein>
    <submittedName>
        <fullName evidence="2">DUF2219 family protein</fullName>
    </submittedName>
</protein>
<evidence type="ECO:0000313" key="3">
    <source>
        <dbReference type="Proteomes" id="UP000479043"/>
    </source>
</evidence>
<accession>A0A6L8LJ53</accession>
<dbReference type="AlphaFoldDB" id="A0A6L8LJ53"/>
<name>A0A6L8LJ53_9RHOB</name>
<dbReference type="EMBL" id="WWEN01000003">
    <property type="protein sequence ID" value="MYM54996.1"/>
    <property type="molecule type" value="Genomic_DNA"/>
</dbReference>
<sequence length="303" mass="33003">MIRFLTAAALGLLTLTSQADAGERVRLGYGRLINNDFIGDTQDRWRSGSVASSRIYGTGWDGELPDRFGELLEFRFGGEIIGPDNLVSPAAGDRPFAGILSFGMHTHYQQRKAEISMGLDMVMTGPMTGLDDFQTTLHDVLGVEEASDTTLGGQIGNGVHPTFVMELGREYMLGQAAFRPFVETRIGVETMLRAGADITIGQIGRGELLVRDPVSGQRYRTMQNSAPGRTFVIGADIAHVTDSAYLPASRGYALTDSRQRLRAGVHWQGEKSSGFYGVTWLGEEFEGQSEGQVVGSIRLNLDF</sequence>
<proteinExistence type="predicted"/>
<keyword evidence="3" id="KW-1185">Reference proteome</keyword>